<dbReference type="SUPFAM" id="SSF52317">
    <property type="entry name" value="Class I glutamine amidotransferase-like"/>
    <property type="match status" value="1"/>
</dbReference>
<evidence type="ECO:0000313" key="3">
    <source>
        <dbReference type="EMBL" id="QEE27482.1"/>
    </source>
</evidence>
<dbReference type="RefSeq" id="WP_147646673.1">
    <property type="nucleotide sequence ID" value="NZ_CP042806.1"/>
</dbReference>
<gene>
    <name evidence="3" type="ORF">FTW19_05330</name>
</gene>
<keyword evidence="4" id="KW-1185">Reference proteome</keyword>
<accession>A0A5B9E5F7</accession>
<sequence length="939" mass="102026">MQPNAMLHPALSLLLTATLVAQSAPPPLAGTSLPPASAMPLPYDRGSAAVWQGLQKLRTRASLLTVNAHPDDEDGAMMAYEARGKGVDASLFVLTRGEGGQNVMSGDYWDQLGLVRTQELLASTGYEGIHLYFGRFADYGFSKTLEEAHKQWGHETVLRDAVRIVRILRPMVVTSSFNGNFADGHGQHQVSGEMAQEVFNAAADPNMFPEQIKEGLLPWKVQKVYARVPFARVTEKGIFDYATTRWEPVVFHNYVNITDIKTLPSVTVQIPVGDYSYVLANNYSAIAREGLAQQRSQNGGIGPALPAPQNSAYHLWATRATAAVPEKESDFFEGIDTTLPAIADYLPAAERNPWQQQLIRLATTIADAGTHFDPADPGKVVPMLAKGLEQTNKLLADLDAAKLPEEAAYNMKHELRVKQQQFQTTLAAALGISLTAFTGRPPATGPGGPSGPVGPADFSQTALPGQTVQVNLHVANMGSQEVSVHVAALNLYDGKTVNEIGEGAADLEKLAGGKVIDRPISIQVPETQPYTKPYFSRSSLEQTVYDVQNPAALGMPIEPYPLSAVIHVQYDGVTFPVTATVQTQHRYLGFGIVYEPLLIAPAISVTVSPHAGIVPMTATSFTLNVNVRSNVKGAAKGELMLNLPAGWTSSPAKATFSAMRDGDEQSISFQVTPKSVEAKAYTLTAVATYNGKQYTDGYVTTGYTGLRPYPSYRDAAYRTTGTDVKIAPGLKVAYVTGTGDEVPQTLADFGIHPTFLSPQDIAKADLSAYDVILLGIRSYAARPELRTFNNRLLEYVQQGGVVISQYQSNEYDHNFGPYPITLGGEGERVVEEDCKVTILDDKDPVLSWPNKITTADFDGWVEERGHGFLQSWDAKYTAPTEMHDTQMDPQKGGLIYARYGKGVYVYMAYAFFRQMPDGVPGSFRIMANLLSVGKNKSLK</sequence>
<feature type="signal peptide" evidence="2">
    <location>
        <begin position="1"/>
        <end position="23"/>
    </location>
</feature>
<dbReference type="KEGG" id="talb:FTW19_05330"/>
<dbReference type="CDD" id="cd03143">
    <property type="entry name" value="A4_beta-galactosidase_middle_domain"/>
    <property type="match status" value="1"/>
</dbReference>
<dbReference type="InterPro" id="IPR024078">
    <property type="entry name" value="LmbE-like_dom_sf"/>
</dbReference>
<proteinExistence type="predicted"/>
<evidence type="ECO:0000256" key="1">
    <source>
        <dbReference type="SAM" id="MobiDB-lite"/>
    </source>
</evidence>
<keyword evidence="2" id="KW-0732">Signal</keyword>
<protein>
    <submittedName>
        <fullName evidence="3">PIG-L family deacetylase</fullName>
    </submittedName>
</protein>
<evidence type="ECO:0000313" key="4">
    <source>
        <dbReference type="Proteomes" id="UP000321820"/>
    </source>
</evidence>
<dbReference type="AlphaFoldDB" id="A0A5B9E5F7"/>
<dbReference type="SUPFAM" id="SSF102588">
    <property type="entry name" value="LmbE-like"/>
    <property type="match status" value="1"/>
</dbReference>
<feature type="chain" id="PRO_5023132141" evidence="2">
    <location>
        <begin position="24"/>
        <end position="939"/>
    </location>
</feature>
<dbReference type="OrthoDB" id="9759749at2"/>
<name>A0A5B9E5F7_9BACT</name>
<dbReference type="Pfam" id="PF02585">
    <property type="entry name" value="PIG-L"/>
    <property type="match status" value="1"/>
</dbReference>
<feature type="region of interest" description="Disordered" evidence="1">
    <location>
        <begin position="439"/>
        <end position="461"/>
    </location>
</feature>
<evidence type="ECO:0000256" key="2">
    <source>
        <dbReference type="SAM" id="SignalP"/>
    </source>
</evidence>
<organism evidence="3 4">
    <name type="scientific">Terriglobus albidus</name>
    <dbReference type="NCBI Taxonomy" id="1592106"/>
    <lineage>
        <taxon>Bacteria</taxon>
        <taxon>Pseudomonadati</taxon>
        <taxon>Acidobacteriota</taxon>
        <taxon>Terriglobia</taxon>
        <taxon>Terriglobales</taxon>
        <taxon>Acidobacteriaceae</taxon>
        <taxon>Terriglobus</taxon>
    </lineage>
</organism>
<dbReference type="InterPro" id="IPR029062">
    <property type="entry name" value="Class_I_gatase-like"/>
</dbReference>
<dbReference type="EMBL" id="CP042806">
    <property type="protein sequence ID" value="QEE27482.1"/>
    <property type="molecule type" value="Genomic_DNA"/>
</dbReference>
<dbReference type="Gene3D" id="3.40.50.880">
    <property type="match status" value="1"/>
</dbReference>
<dbReference type="Proteomes" id="UP000321820">
    <property type="component" value="Chromosome"/>
</dbReference>
<dbReference type="Gene3D" id="3.40.50.10320">
    <property type="entry name" value="LmbE-like"/>
    <property type="match status" value="1"/>
</dbReference>
<reference evidence="3 4" key="1">
    <citation type="submission" date="2019-08" db="EMBL/GenBank/DDBJ databases">
        <title>Complete genome sequence of Terriglobus albidus strain ORNL.</title>
        <authorList>
            <person name="Podar M."/>
        </authorList>
    </citation>
    <scope>NUCLEOTIDE SEQUENCE [LARGE SCALE GENOMIC DNA]</scope>
    <source>
        <strain evidence="3 4">ORNL</strain>
    </source>
</reference>
<dbReference type="InterPro" id="IPR003737">
    <property type="entry name" value="GlcNAc_PI_deacetylase-related"/>
</dbReference>